<proteinExistence type="predicted"/>
<organism evidence="2 3">
    <name type="scientific">Candidatus Azambacteria bacterium RIFCSPLOWO2_01_FULL_37_9</name>
    <dbReference type="NCBI Taxonomy" id="1797297"/>
    <lineage>
        <taxon>Bacteria</taxon>
        <taxon>Candidatus Azamiibacteriota</taxon>
    </lineage>
</organism>
<feature type="transmembrane region" description="Helical" evidence="1">
    <location>
        <begin position="12"/>
        <end position="30"/>
    </location>
</feature>
<name>A0A1F5C9E2_9BACT</name>
<evidence type="ECO:0000256" key="1">
    <source>
        <dbReference type="SAM" id="Phobius"/>
    </source>
</evidence>
<feature type="transmembrane region" description="Helical" evidence="1">
    <location>
        <begin position="77"/>
        <end position="98"/>
    </location>
</feature>
<dbReference type="Proteomes" id="UP000177947">
    <property type="component" value="Unassembled WGS sequence"/>
</dbReference>
<protein>
    <submittedName>
        <fullName evidence="2">Uncharacterized protein</fullName>
    </submittedName>
</protein>
<dbReference type="AlphaFoldDB" id="A0A1F5C9E2"/>
<dbReference type="EMBL" id="MEYQ01000005">
    <property type="protein sequence ID" value="OGD39485.1"/>
    <property type="molecule type" value="Genomic_DNA"/>
</dbReference>
<keyword evidence="1" id="KW-0812">Transmembrane</keyword>
<sequence>MSYLENFLENFYFYTIFVGLFSYFIVSIIYRDFVYTLNFMQWYRYYGVRAVLLASAFLLVMLFALLVVVAGDDFKGGFNMVIMLVYGFMIGLPIVWLVRRLLINLVDLDQNELIVSTIPQNLAPRSVTLKRFLFWFIAGFPLGFF</sequence>
<feature type="transmembrane region" description="Helical" evidence="1">
    <location>
        <begin position="50"/>
        <end position="71"/>
    </location>
</feature>
<evidence type="ECO:0000313" key="2">
    <source>
        <dbReference type="EMBL" id="OGD39485.1"/>
    </source>
</evidence>
<comment type="caution">
    <text evidence="2">The sequence shown here is derived from an EMBL/GenBank/DDBJ whole genome shotgun (WGS) entry which is preliminary data.</text>
</comment>
<evidence type="ECO:0000313" key="3">
    <source>
        <dbReference type="Proteomes" id="UP000177947"/>
    </source>
</evidence>
<keyword evidence="1" id="KW-1133">Transmembrane helix</keyword>
<accession>A0A1F5C9E2</accession>
<gene>
    <name evidence="2" type="ORF">A2907_02325</name>
</gene>
<keyword evidence="1" id="KW-0472">Membrane</keyword>
<reference evidence="2 3" key="1">
    <citation type="journal article" date="2016" name="Nat. Commun.">
        <title>Thousands of microbial genomes shed light on interconnected biogeochemical processes in an aquifer system.</title>
        <authorList>
            <person name="Anantharaman K."/>
            <person name="Brown C.T."/>
            <person name="Hug L.A."/>
            <person name="Sharon I."/>
            <person name="Castelle C.J."/>
            <person name="Probst A.J."/>
            <person name="Thomas B.C."/>
            <person name="Singh A."/>
            <person name="Wilkins M.J."/>
            <person name="Karaoz U."/>
            <person name="Brodie E.L."/>
            <person name="Williams K.H."/>
            <person name="Hubbard S.S."/>
            <person name="Banfield J.F."/>
        </authorList>
    </citation>
    <scope>NUCLEOTIDE SEQUENCE [LARGE SCALE GENOMIC DNA]</scope>
</reference>